<keyword evidence="1" id="KW-0472">Membrane</keyword>
<dbReference type="GO" id="GO:0090313">
    <property type="term" value="P:regulation of protein targeting to membrane"/>
    <property type="evidence" value="ECO:0007669"/>
    <property type="project" value="TreeGrafter"/>
</dbReference>
<dbReference type="InterPro" id="IPR008023">
    <property type="entry name" value="DUF748"/>
</dbReference>
<protein>
    <submittedName>
        <fullName evidence="2">DUF748 domain-containing protein</fullName>
    </submittedName>
</protein>
<evidence type="ECO:0000313" key="3">
    <source>
        <dbReference type="Proteomes" id="UP000593994"/>
    </source>
</evidence>
<dbReference type="Pfam" id="PF05359">
    <property type="entry name" value="DUF748"/>
    <property type="match status" value="2"/>
</dbReference>
<keyword evidence="1" id="KW-1133">Transmembrane helix</keyword>
<reference evidence="2 3" key="1">
    <citation type="submission" date="2020-05" db="EMBL/GenBank/DDBJ databases">
        <title>Sulfurimonas marisnigri, sp. nov., and Sulfurimonas baltica, sp. nov., manganese oxide reducing chemolithoautotrophs of the class Epsilonproteobacteria isolated from the pelagic redoxclines of the Black and Baltic Seas and emended description of the genus Sulfurimonas.</title>
        <authorList>
            <person name="Henkel J.V."/>
            <person name="Laudan C."/>
            <person name="Werner J."/>
            <person name="Neu T."/>
            <person name="Plewe S."/>
            <person name="Sproer C."/>
            <person name="Bunk B."/>
            <person name="Schulz-Vogt H.N."/>
        </authorList>
    </citation>
    <scope>NUCLEOTIDE SEQUENCE [LARGE SCALE GENOMIC DNA]</scope>
    <source>
        <strain evidence="2 3">GD2</strain>
    </source>
</reference>
<dbReference type="PANTHER" id="PTHR30441">
    <property type="entry name" value="DUF748 DOMAIN-CONTAINING PROTEIN"/>
    <property type="match status" value="1"/>
</dbReference>
<dbReference type="GO" id="GO:0005886">
    <property type="term" value="C:plasma membrane"/>
    <property type="evidence" value="ECO:0007669"/>
    <property type="project" value="TreeGrafter"/>
</dbReference>
<name>A0A7S7RN12_9BACT</name>
<keyword evidence="3" id="KW-1185">Reference proteome</keyword>
<keyword evidence="1" id="KW-0812">Transmembrane</keyword>
<dbReference type="PANTHER" id="PTHR30441:SF8">
    <property type="entry name" value="DUF748 DOMAIN-CONTAINING PROTEIN"/>
    <property type="match status" value="1"/>
</dbReference>
<sequence>MLKKLIFSLLFVYSVVGFLVLPYFLKPKVIELAGEQTNSKLYIESICFNPFLFKMALEGVELKSLDDEHLFSFELLEVDLEPLSLLNLALHVKHVILKNPKITLIYNKDKTFNLSSIVKPSVENNETKDAGKLPRVIVDMVTIQSGSLNYEDYTTPKKFEFSIGDISFKLKDVDTDDFESSGASVRFHSALSDGGIVDIKTKIIGFKPLKIEGSLNLQESQIYTQWRYIQDKLGVEVADGKLSFFGNYFVNMDDLNSTTINDITLDLQNLRVKPKDKPEDILNLKSLHVEGVTIKPMVQNVHVESILLDSLHVEATKDRNGNIDWSELFKSKNEEVKNVKQDTNLSETTPWNVLVDSVSLTKSAVNFIDKSVEKGTNINLNNININVFNINSKENSQLQYDASLRVNSAGSISSKGSVTHTPLTQNGNFSIKKLSLKEFTPYLQESVFAKIDNGYLSLQSNVSYSPQSKDGEILVDGGLKIEAFKLSDSRSGDTLVTFDKTQLKSFTLNLFPNKLYIDEVNLDSFYVDAKIDERKVLNFAKLSKPKEDEKLTKSEDIKSSANDEKPEFPMKIMRIIVSNGKANFSDFSLPIKFKTSIHDLNGDVYAISNTKGEISYIDIDGEVDRYGSTKLKGSLDTSNIRSFTDIDFNFRNLSLDSFSGYSAQFAGHKIEKGKLFIDLGYKISDSQLLGKNSVIIKNIELGDAIEDENITKLPLGFAIALLEDSDGIIDIDMPVNGNIDAPDFKYGALVLKTLGNLIIKAVASPFNFLGAAMGINGDDLKYIEFEVAEFAVLPPEKEKLDNIAKILTKKPKLSLGVFGSYSKEKDKKEIQAKKLTDEIVRRGNNKGAKSIVTLKILEDIYTEFAGKKVFEGFKSELKKRYEKESIFDTQYEKELTARCRELQIVTLDELKDLANKRALSIKEYLVQIKNIDSLRVFVNEVKEAQESDDKWIQTPLNIEVK</sequence>
<gene>
    <name evidence="2" type="ORF">HUE88_13340</name>
</gene>
<organism evidence="2 3">
    <name type="scientific">Candidatus Sulfurimonas baltica</name>
    <dbReference type="NCBI Taxonomy" id="2740404"/>
    <lineage>
        <taxon>Bacteria</taxon>
        <taxon>Pseudomonadati</taxon>
        <taxon>Campylobacterota</taxon>
        <taxon>Epsilonproteobacteria</taxon>
        <taxon>Campylobacterales</taxon>
        <taxon>Sulfurimonadaceae</taxon>
        <taxon>Sulfurimonas</taxon>
    </lineage>
</organism>
<feature type="transmembrane region" description="Helical" evidence="1">
    <location>
        <begin position="5"/>
        <end position="25"/>
    </location>
</feature>
<accession>A0A7S7RN12</accession>
<proteinExistence type="predicted"/>
<evidence type="ECO:0000313" key="2">
    <source>
        <dbReference type="EMBL" id="QOY52049.1"/>
    </source>
</evidence>
<dbReference type="Proteomes" id="UP000593994">
    <property type="component" value="Chromosome"/>
</dbReference>
<evidence type="ECO:0000256" key="1">
    <source>
        <dbReference type="SAM" id="Phobius"/>
    </source>
</evidence>
<dbReference type="RefSeq" id="WP_194369738.1">
    <property type="nucleotide sequence ID" value="NZ_CP054492.1"/>
</dbReference>
<dbReference type="KEGG" id="sbal:HUE88_13340"/>
<dbReference type="EMBL" id="CP054492">
    <property type="protein sequence ID" value="QOY52049.1"/>
    <property type="molecule type" value="Genomic_DNA"/>
</dbReference>
<dbReference type="AlphaFoldDB" id="A0A7S7RN12"/>
<dbReference type="InterPro" id="IPR052894">
    <property type="entry name" value="AsmA-related"/>
</dbReference>